<dbReference type="RefSeq" id="WP_012638377.1">
    <property type="nucleotide sequence ID" value="NC_011901.1"/>
</dbReference>
<accession>B8GSJ1</accession>
<dbReference type="KEGG" id="tgr:Tgr7_1814"/>
<keyword evidence="2" id="KW-1185">Reference proteome</keyword>
<protein>
    <submittedName>
        <fullName evidence="1">Uncharacterized protein</fullName>
    </submittedName>
</protein>
<dbReference type="Proteomes" id="UP000002383">
    <property type="component" value="Chromosome"/>
</dbReference>
<evidence type="ECO:0000313" key="1">
    <source>
        <dbReference type="EMBL" id="ACL72895.1"/>
    </source>
</evidence>
<dbReference type="STRING" id="396588.Tgr7_1814"/>
<dbReference type="EMBL" id="CP001339">
    <property type="protein sequence ID" value="ACL72895.1"/>
    <property type="molecule type" value="Genomic_DNA"/>
</dbReference>
<dbReference type="HOGENOM" id="CLU_2222037_0_0_6"/>
<dbReference type="AlphaFoldDB" id="B8GSJ1"/>
<name>B8GSJ1_THISH</name>
<reference evidence="1 2" key="1">
    <citation type="journal article" date="2011" name="Stand. Genomic Sci.">
        <title>Complete genome sequence of 'Thioalkalivibrio sulfidophilus' HL-EbGr7.</title>
        <authorList>
            <person name="Muyzer G."/>
            <person name="Sorokin D.Y."/>
            <person name="Mavromatis K."/>
            <person name="Lapidus A."/>
            <person name="Clum A."/>
            <person name="Ivanova N."/>
            <person name="Pati A."/>
            <person name="d'Haeseleer P."/>
            <person name="Woyke T."/>
            <person name="Kyrpides N.C."/>
        </authorList>
    </citation>
    <scope>NUCLEOTIDE SEQUENCE [LARGE SCALE GENOMIC DNA]</scope>
    <source>
        <strain evidence="1 2">HL-EbGR7</strain>
    </source>
</reference>
<proteinExistence type="predicted"/>
<gene>
    <name evidence="1" type="ordered locus">Tgr7_1814</name>
</gene>
<evidence type="ECO:0000313" key="2">
    <source>
        <dbReference type="Proteomes" id="UP000002383"/>
    </source>
</evidence>
<organism evidence="1 2">
    <name type="scientific">Thioalkalivibrio sulfidiphilus (strain HL-EbGR7)</name>
    <dbReference type="NCBI Taxonomy" id="396588"/>
    <lineage>
        <taxon>Bacteria</taxon>
        <taxon>Pseudomonadati</taxon>
        <taxon>Pseudomonadota</taxon>
        <taxon>Gammaproteobacteria</taxon>
        <taxon>Chromatiales</taxon>
        <taxon>Ectothiorhodospiraceae</taxon>
        <taxon>Thioalkalivibrio</taxon>
    </lineage>
</organism>
<dbReference type="OrthoDB" id="5784750at2"/>
<sequence>MSKPSGQSEMQLSELRADVLDTPGGDSVRLRFEGPFEGQPVRWDACVMALGRSATGGNFIEVGEEGQDGIRLRVGLAVDCIDEPSLRNAIIMIRQYKRLRRGRHEW</sequence>